<feature type="compositionally biased region" description="Low complexity" evidence="1">
    <location>
        <begin position="15"/>
        <end position="34"/>
    </location>
</feature>
<dbReference type="AlphaFoldDB" id="A0A5B7I6I1"/>
<feature type="region of interest" description="Disordered" evidence="1">
    <location>
        <begin position="1"/>
        <end position="78"/>
    </location>
</feature>
<reference evidence="2 3" key="1">
    <citation type="submission" date="2019-05" db="EMBL/GenBank/DDBJ databases">
        <title>Another draft genome of Portunus trituberculatus and its Hox gene families provides insights of decapod evolution.</title>
        <authorList>
            <person name="Jeong J.-H."/>
            <person name="Song I."/>
            <person name="Kim S."/>
            <person name="Choi T."/>
            <person name="Kim D."/>
            <person name="Ryu S."/>
            <person name="Kim W."/>
        </authorList>
    </citation>
    <scope>NUCLEOTIDE SEQUENCE [LARGE SCALE GENOMIC DNA]</scope>
    <source>
        <tissue evidence="2">Muscle</tissue>
    </source>
</reference>
<organism evidence="2 3">
    <name type="scientific">Portunus trituberculatus</name>
    <name type="common">Swimming crab</name>
    <name type="synonym">Neptunus trituberculatus</name>
    <dbReference type="NCBI Taxonomy" id="210409"/>
    <lineage>
        <taxon>Eukaryota</taxon>
        <taxon>Metazoa</taxon>
        <taxon>Ecdysozoa</taxon>
        <taxon>Arthropoda</taxon>
        <taxon>Crustacea</taxon>
        <taxon>Multicrustacea</taxon>
        <taxon>Malacostraca</taxon>
        <taxon>Eumalacostraca</taxon>
        <taxon>Eucarida</taxon>
        <taxon>Decapoda</taxon>
        <taxon>Pleocyemata</taxon>
        <taxon>Brachyura</taxon>
        <taxon>Eubrachyura</taxon>
        <taxon>Portunoidea</taxon>
        <taxon>Portunidae</taxon>
        <taxon>Portuninae</taxon>
        <taxon>Portunus</taxon>
    </lineage>
</organism>
<evidence type="ECO:0000313" key="2">
    <source>
        <dbReference type="EMBL" id="MPC77893.1"/>
    </source>
</evidence>
<proteinExistence type="predicted"/>
<dbReference type="Proteomes" id="UP000324222">
    <property type="component" value="Unassembled WGS sequence"/>
</dbReference>
<keyword evidence="3" id="KW-1185">Reference proteome</keyword>
<accession>A0A5B7I6I1</accession>
<evidence type="ECO:0000313" key="3">
    <source>
        <dbReference type="Proteomes" id="UP000324222"/>
    </source>
</evidence>
<gene>
    <name evidence="2" type="ORF">E2C01_072362</name>
</gene>
<evidence type="ECO:0000256" key="1">
    <source>
        <dbReference type="SAM" id="MobiDB-lite"/>
    </source>
</evidence>
<comment type="caution">
    <text evidence="2">The sequence shown here is derived from an EMBL/GenBank/DDBJ whole genome shotgun (WGS) entry which is preliminary data.</text>
</comment>
<name>A0A5B7I6I1_PORTR</name>
<sequence>MCTISPYIGLDKGCSESPPYSAAPSSAPDHAALPYKGHASTRRVSQDAAGGTPRPHTCRNSDHLLTASSGPVAASRSGIPLRDSLDFECQVK</sequence>
<protein>
    <submittedName>
        <fullName evidence="2">Uncharacterized protein</fullName>
    </submittedName>
</protein>
<dbReference type="EMBL" id="VSRR010047036">
    <property type="protein sequence ID" value="MPC77893.1"/>
    <property type="molecule type" value="Genomic_DNA"/>
</dbReference>